<gene>
    <name evidence="1" type="ORF">SAMN05444716_107299</name>
</gene>
<dbReference type="EMBL" id="FPAB01000007">
    <property type="protein sequence ID" value="SFT10942.1"/>
    <property type="molecule type" value="Genomic_DNA"/>
</dbReference>
<accession>A0A1I6VBC6</accession>
<reference evidence="2" key="1">
    <citation type="submission" date="2016-10" db="EMBL/GenBank/DDBJ databases">
        <authorList>
            <person name="Varghese N."/>
            <person name="Submissions S."/>
        </authorList>
    </citation>
    <scope>NUCLEOTIDE SEQUENCE [LARGE SCALE GENOMIC DNA]</scope>
    <source>
        <strain evidence="2">CGMCC 4.7047</strain>
    </source>
</reference>
<proteinExistence type="predicted"/>
<organism evidence="1 2">
    <name type="scientific">Streptomyces harbinensis</name>
    <dbReference type="NCBI Taxonomy" id="1176198"/>
    <lineage>
        <taxon>Bacteria</taxon>
        <taxon>Bacillati</taxon>
        <taxon>Actinomycetota</taxon>
        <taxon>Actinomycetes</taxon>
        <taxon>Kitasatosporales</taxon>
        <taxon>Streptomycetaceae</taxon>
        <taxon>Streptomyces</taxon>
    </lineage>
</organism>
<dbReference type="RefSeq" id="WP_139275213.1">
    <property type="nucleotide sequence ID" value="NZ_FPAB01000007.1"/>
</dbReference>
<dbReference type="AlphaFoldDB" id="A0A1I6VBC6"/>
<evidence type="ECO:0000313" key="1">
    <source>
        <dbReference type="EMBL" id="SFT10942.1"/>
    </source>
</evidence>
<sequence length="135" mass="15122">MEPTGAQSVFVAGGDFPERVRVFIGRQLDRWPGLLLDEERFDRGMLGRWELPGSPEDPYPECVTFCRDDAMNAFWEENGYDLDASGEGPFALFFRWRAAPPGAGVGGHWAVTLLTPDEPAVDPFSRSVVADWFRP</sequence>
<name>A0A1I6VBC6_9ACTN</name>
<keyword evidence="2" id="KW-1185">Reference proteome</keyword>
<dbReference type="Proteomes" id="UP000198873">
    <property type="component" value="Unassembled WGS sequence"/>
</dbReference>
<evidence type="ECO:0000313" key="2">
    <source>
        <dbReference type="Proteomes" id="UP000198873"/>
    </source>
</evidence>
<protein>
    <submittedName>
        <fullName evidence="1">Uncharacterized protein</fullName>
    </submittedName>
</protein>